<dbReference type="PANTHER" id="PTHR47506:SF6">
    <property type="entry name" value="HTH-TYPE TRANSCRIPTIONAL REPRESSOR NEMR"/>
    <property type="match status" value="1"/>
</dbReference>
<keyword evidence="1" id="KW-0805">Transcription regulation</keyword>
<name>A0ABU4T741_9PSEU</name>
<evidence type="ECO:0000313" key="6">
    <source>
        <dbReference type="EMBL" id="MDX8033974.1"/>
    </source>
</evidence>
<dbReference type="Gene3D" id="1.10.10.60">
    <property type="entry name" value="Homeodomain-like"/>
    <property type="match status" value="1"/>
</dbReference>
<organism evidence="6 7">
    <name type="scientific">Lentzea miocenica</name>
    <dbReference type="NCBI Taxonomy" id="3095431"/>
    <lineage>
        <taxon>Bacteria</taxon>
        <taxon>Bacillati</taxon>
        <taxon>Actinomycetota</taxon>
        <taxon>Actinomycetes</taxon>
        <taxon>Pseudonocardiales</taxon>
        <taxon>Pseudonocardiaceae</taxon>
        <taxon>Lentzea</taxon>
    </lineage>
</organism>
<keyword evidence="7" id="KW-1185">Reference proteome</keyword>
<dbReference type="InterPro" id="IPR036271">
    <property type="entry name" value="Tet_transcr_reg_TetR-rel_C_sf"/>
</dbReference>
<comment type="caution">
    <text evidence="6">The sequence shown here is derived from an EMBL/GenBank/DDBJ whole genome shotgun (WGS) entry which is preliminary data.</text>
</comment>
<dbReference type="InterPro" id="IPR009057">
    <property type="entry name" value="Homeodomain-like_sf"/>
</dbReference>
<evidence type="ECO:0000256" key="4">
    <source>
        <dbReference type="PROSITE-ProRule" id="PRU00335"/>
    </source>
</evidence>
<feature type="domain" description="HTH tetR-type" evidence="5">
    <location>
        <begin position="1"/>
        <end position="61"/>
    </location>
</feature>
<evidence type="ECO:0000259" key="5">
    <source>
        <dbReference type="PROSITE" id="PS50977"/>
    </source>
</evidence>
<dbReference type="SUPFAM" id="SSF46689">
    <property type="entry name" value="Homeodomain-like"/>
    <property type="match status" value="1"/>
</dbReference>
<dbReference type="InterPro" id="IPR011075">
    <property type="entry name" value="TetR_C"/>
</dbReference>
<feature type="DNA-binding region" description="H-T-H motif" evidence="4">
    <location>
        <begin position="24"/>
        <end position="43"/>
    </location>
</feature>
<dbReference type="SUPFAM" id="SSF48498">
    <property type="entry name" value="Tetracyclin repressor-like, C-terminal domain"/>
    <property type="match status" value="1"/>
</dbReference>
<dbReference type="RefSeq" id="WP_319968990.1">
    <property type="nucleotide sequence ID" value="NZ_JAXAVW010000023.1"/>
</dbReference>
<dbReference type="Pfam" id="PF16925">
    <property type="entry name" value="TetR_C_13"/>
    <property type="match status" value="1"/>
</dbReference>
<dbReference type="Proteomes" id="UP001285521">
    <property type="component" value="Unassembled WGS sequence"/>
</dbReference>
<evidence type="ECO:0000256" key="2">
    <source>
        <dbReference type="ARBA" id="ARBA00023125"/>
    </source>
</evidence>
<reference evidence="6 7" key="1">
    <citation type="submission" date="2023-11" db="EMBL/GenBank/DDBJ databases">
        <title>Lentzea sokolovensis, sp. nov., Lentzea kristufkii, sp. nov., and Lentzea miocenensis, sp. nov., rare actinobacteria from Sokolov Coal Basin, Miocene lacustrine sediment, Czech Republic.</title>
        <authorList>
            <person name="Lara A."/>
            <person name="Kotroba L."/>
            <person name="Nouioui I."/>
            <person name="Neumann-Schaal M."/>
            <person name="Mast Y."/>
            <person name="Chronakova A."/>
        </authorList>
    </citation>
    <scope>NUCLEOTIDE SEQUENCE [LARGE SCALE GENOMIC DNA]</scope>
    <source>
        <strain evidence="6 7">BCCO 10_0856</strain>
    </source>
</reference>
<evidence type="ECO:0000256" key="1">
    <source>
        <dbReference type="ARBA" id="ARBA00023015"/>
    </source>
</evidence>
<accession>A0ABU4T741</accession>
<protein>
    <submittedName>
        <fullName evidence="6">Helix-turn-helix domain-containing protein</fullName>
    </submittedName>
</protein>
<gene>
    <name evidence="6" type="ORF">SK803_27450</name>
</gene>
<keyword evidence="3" id="KW-0804">Transcription</keyword>
<evidence type="ECO:0000256" key="3">
    <source>
        <dbReference type="ARBA" id="ARBA00023163"/>
    </source>
</evidence>
<keyword evidence="2 4" id="KW-0238">DNA-binding</keyword>
<evidence type="ECO:0000313" key="7">
    <source>
        <dbReference type="Proteomes" id="UP001285521"/>
    </source>
</evidence>
<dbReference type="InterPro" id="IPR001647">
    <property type="entry name" value="HTH_TetR"/>
</dbReference>
<dbReference type="Pfam" id="PF00440">
    <property type="entry name" value="TetR_N"/>
    <property type="match status" value="1"/>
</dbReference>
<reference evidence="6 7" key="2">
    <citation type="submission" date="2023-11" db="EMBL/GenBank/DDBJ databases">
        <authorList>
            <person name="Lara A.C."/>
            <person name="Chronakova A."/>
        </authorList>
    </citation>
    <scope>NUCLEOTIDE SEQUENCE [LARGE SCALE GENOMIC DNA]</scope>
    <source>
        <strain evidence="6 7">BCCO 10_0856</strain>
    </source>
</reference>
<sequence>MDSRGSILSRAAEIASVDGLEGVTIGRLAVELGMSKSGVFSHFGAKEELQIATVHAAAEIFAREVVIAGGPLLDLCGRWLDYSKRRVFPGGCFFVVTRSEFAARPGRVRDALMLFNLRWISLLERLTGNADMAFEVDALLAAADRFAVLYDDASAYERVRSSLRARITMPTGMEMSVATPNDSSIASQASSTIWPPMNPTVAG</sequence>
<dbReference type="Gene3D" id="1.10.357.10">
    <property type="entry name" value="Tetracycline Repressor, domain 2"/>
    <property type="match status" value="1"/>
</dbReference>
<dbReference type="EMBL" id="JAXAVW010000023">
    <property type="protein sequence ID" value="MDX8033974.1"/>
    <property type="molecule type" value="Genomic_DNA"/>
</dbReference>
<proteinExistence type="predicted"/>
<dbReference type="PROSITE" id="PS50977">
    <property type="entry name" value="HTH_TETR_2"/>
    <property type="match status" value="1"/>
</dbReference>
<dbReference type="PANTHER" id="PTHR47506">
    <property type="entry name" value="TRANSCRIPTIONAL REGULATORY PROTEIN"/>
    <property type="match status" value="1"/>
</dbReference>